<protein>
    <submittedName>
        <fullName evidence="11">Inhibin subunit beta Ab</fullName>
    </submittedName>
</protein>
<dbReference type="GeneID" id="109518876"/>
<dbReference type="PROSITE" id="PS00250">
    <property type="entry name" value="TGF_BETA_1"/>
    <property type="match status" value="1"/>
</dbReference>
<accession>A0A3Q2Y1E9</accession>
<evidence type="ECO:0000256" key="2">
    <source>
        <dbReference type="ARBA" id="ARBA00006656"/>
    </source>
</evidence>
<evidence type="ECO:0000256" key="5">
    <source>
        <dbReference type="ARBA" id="ARBA00023030"/>
    </source>
</evidence>
<dbReference type="OrthoDB" id="6516235at2759"/>
<dbReference type="GO" id="GO:0005615">
    <property type="term" value="C:extracellular space"/>
    <property type="evidence" value="ECO:0007669"/>
    <property type="project" value="TreeGrafter"/>
</dbReference>
<dbReference type="GO" id="GO:0008083">
    <property type="term" value="F:growth factor activity"/>
    <property type="evidence" value="ECO:0007669"/>
    <property type="project" value="UniProtKB-KW"/>
</dbReference>
<dbReference type="Proteomes" id="UP000264820">
    <property type="component" value="Unplaced"/>
</dbReference>
<feature type="signal peptide" evidence="9">
    <location>
        <begin position="1"/>
        <end position="22"/>
    </location>
</feature>
<dbReference type="OMA" id="GKEEHAH"/>
<dbReference type="PROSITE" id="PS51362">
    <property type="entry name" value="TGF_BETA_2"/>
    <property type="match status" value="1"/>
</dbReference>
<dbReference type="InterPro" id="IPR029034">
    <property type="entry name" value="Cystine-knot_cytokine"/>
</dbReference>
<evidence type="ECO:0000256" key="1">
    <source>
        <dbReference type="ARBA" id="ARBA00004613"/>
    </source>
</evidence>
<keyword evidence="6" id="KW-1015">Disulfide bond</keyword>
<name>A0A3Q2Y1E9_HIPCM</name>
<evidence type="ECO:0000256" key="8">
    <source>
        <dbReference type="RuleBase" id="RU000354"/>
    </source>
</evidence>
<comment type="similarity">
    <text evidence="2 8">Belongs to the TGF-beta family.</text>
</comment>
<keyword evidence="3" id="KW-0964">Secreted</keyword>
<dbReference type="InterPro" id="IPR001839">
    <property type="entry name" value="TGF-b_C"/>
</dbReference>
<dbReference type="KEGG" id="hcq:109518876"/>
<keyword evidence="5 8" id="KW-0339">Growth factor</keyword>
<dbReference type="PANTHER" id="PTHR11848">
    <property type="entry name" value="TGF-BETA FAMILY"/>
    <property type="match status" value="1"/>
</dbReference>
<dbReference type="PRINTS" id="PR00669">
    <property type="entry name" value="INHIBINA"/>
</dbReference>
<dbReference type="FunFam" id="2.10.90.10:FF:000005">
    <property type="entry name" value="Inhibin beta A chain"/>
    <property type="match status" value="1"/>
</dbReference>
<sequence length="380" mass="40865">MTSASLPAALFALTVVVHFCPSGSLVLQSEVPAGIQQGAESPKCASCTVGQVRKNSSDMVDAVKRHILNMLHLSTRPNLTQTLPRAAVLNAIKKLHVGRVANDGSVDVQVDGTDPEAPAAAEVIAFAEPGEAGNTLTFDLSKEGGKGASVEKADLWIFLKVSRGSRAKGKVKLQLHQAEQDAPASEKMADTRRSGWHVLAVPRCVQSSLDRGDRPLHLRLSCPLCAGAGATPVLSSAGGDQSHRPFLMVALRAGEEAARRRTARSLECDGKTRTCCKQQFYVSFQDIGWSDWIIAPSGYHANYCEGDCPNHMASVGGSALSFHTAVINQYRMRGSGPFQNVKSCCVPTRLRAMSMLYFDDEQMIVKKDIHDMIVDQCGCS</sequence>
<dbReference type="InterPro" id="IPR015615">
    <property type="entry name" value="TGF-beta-rel"/>
</dbReference>
<dbReference type="RefSeq" id="XP_019730560.1">
    <property type="nucleotide sequence ID" value="XM_019875001.1"/>
</dbReference>
<keyword evidence="7" id="KW-0325">Glycoprotein</keyword>
<evidence type="ECO:0000256" key="7">
    <source>
        <dbReference type="ARBA" id="ARBA00023180"/>
    </source>
</evidence>
<dbReference type="Pfam" id="PF00019">
    <property type="entry name" value="TGF_beta"/>
    <property type="match status" value="1"/>
</dbReference>
<dbReference type="SUPFAM" id="SSF57501">
    <property type="entry name" value="Cystine-knot cytokines"/>
    <property type="match status" value="1"/>
</dbReference>
<dbReference type="InterPro" id="IPR017948">
    <property type="entry name" value="TGFb_CS"/>
</dbReference>
<dbReference type="PANTHER" id="PTHR11848:SF290">
    <property type="entry name" value="INHIBIN BETA A CHAIN PRECURSOR"/>
    <property type="match status" value="1"/>
</dbReference>
<proteinExistence type="inferred from homology"/>
<feature type="chain" id="PRO_5018555032" evidence="9">
    <location>
        <begin position="23"/>
        <end position="380"/>
    </location>
</feature>
<dbReference type="AlphaFoldDB" id="A0A3Q2Y1E9"/>
<dbReference type="SMART" id="SM00204">
    <property type="entry name" value="TGFB"/>
    <property type="match status" value="1"/>
</dbReference>
<evidence type="ECO:0000256" key="4">
    <source>
        <dbReference type="ARBA" id="ARBA00022729"/>
    </source>
</evidence>
<evidence type="ECO:0000256" key="3">
    <source>
        <dbReference type="ARBA" id="ARBA00022525"/>
    </source>
</evidence>
<reference evidence="11" key="1">
    <citation type="submission" date="2025-08" db="UniProtKB">
        <authorList>
            <consortium name="Ensembl"/>
        </authorList>
    </citation>
    <scope>IDENTIFICATION</scope>
</reference>
<dbReference type="STRING" id="109280.ENSHCOP00000010667"/>
<evidence type="ECO:0000259" key="10">
    <source>
        <dbReference type="PROSITE" id="PS51362"/>
    </source>
</evidence>
<evidence type="ECO:0000256" key="9">
    <source>
        <dbReference type="SAM" id="SignalP"/>
    </source>
</evidence>
<feature type="domain" description="TGF-beta family profile" evidence="10">
    <location>
        <begin position="258"/>
        <end position="380"/>
    </location>
</feature>
<evidence type="ECO:0000256" key="6">
    <source>
        <dbReference type="ARBA" id="ARBA00023157"/>
    </source>
</evidence>
<evidence type="ECO:0000313" key="11">
    <source>
        <dbReference type="Ensembl" id="ENSHCOP00000010667.1"/>
    </source>
</evidence>
<keyword evidence="4 9" id="KW-0732">Signal</keyword>
<evidence type="ECO:0000313" key="12">
    <source>
        <dbReference type="Proteomes" id="UP000264820"/>
    </source>
</evidence>
<comment type="subcellular location">
    <subcellularLocation>
        <location evidence="1">Secreted</location>
    </subcellularLocation>
</comment>
<dbReference type="GeneTree" id="ENSGT00940000157116"/>
<dbReference type="Ensembl" id="ENSHCOT00000017147.1">
    <property type="protein sequence ID" value="ENSHCOP00000010667.1"/>
    <property type="gene ID" value="ENSHCOG00000013317.1"/>
</dbReference>
<reference evidence="11" key="2">
    <citation type="submission" date="2025-09" db="UniProtKB">
        <authorList>
            <consortium name="Ensembl"/>
        </authorList>
    </citation>
    <scope>IDENTIFICATION</scope>
</reference>
<organism evidence="11 12">
    <name type="scientific">Hippocampus comes</name>
    <name type="common">Tiger tail seahorse</name>
    <dbReference type="NCBI Taxonomy" id="109280"/>
    <lineage>
        <taxon>Eukaryota</taxon>
        <taxon>Metazoa</taxon>
        <taxon>Chordata</taxon>
        <taxon>Craniata</taxon>
        <taxon>Vertebrata</taxon>
        <taxon>Euteleostomi</taxon>
        <taxon>Actinopterygii</taxon>
        <taxon>Neopterygii</taxon>
        <taxon>Teleostei</taxon>
        <taxon>Neoteleostei</taxon>
        <taxon>Acanthomorphata</taxon>
        <taxon>Syngnathiaria</taxon>
        <taxon>Syngnathiformes</taxon>
        <taxon>Syngnathoidei</taxon>
        <taxon>Syngnathidae</taxon>
        <taxon>Hippocampus</taxon>
    </lineage>
</organism>
<dbReference type="GO" id="GO:0005125">
    <property type="term" value="F:cytokine activity"/>
    <property type="evidence" value="ECO:0007669"/>
    <property type="project" value="TreeGrafter"/>
</dbReference>
<dbReference type="Gene3D" id="2.10.90.10">
    <property type="entry name" value="Cystine-knot cytokines"/>
    <property type="match status" value="1"/>
</dbReference>
<dbReference type="Gene3D" id="2.60.120.970">
    <property type="match status" value="1"/>
</dbReference>
<keyword evidence="12" id="KW-1185">Reference proteome</keyword>